<dbReference type="Proteomes" id="UP000823388">
    <property type="component" value="Chromosome 5K"/>
</dbReference>
<protein>
    <submittedName>
        <fullName evidence="1">Uncharacterized protein</fullName>
    </submittedName>
</protein>
<comment type="caution">
    <text evidence="1">The sequence shown here is derived from an EMBL/GenBank/DDBJ whole genome shotgun (WGS) entry which is preliminary data.</text>
</comment>
<organism evidence="1 2">
    <name type="scientific">Panicum virgatum</name>
    <name type="common">Blackwell switchgrass</name>
    <dbReference type="NCBI Taxonomy" id="38727"/>
    <lineage>
        <taxon>Eukaryota</taxon>
        <taxon>Viridiplantae</taxon>
        <taxon>Streptophyta</taxon>
        <taxon>Embryophyta</taxon>
        <taxon>Tracheophyta</taxon>
        <taxon>Spermatophyta</taxon>
        <taxon>Magnoliopsida</taxon>
        <taxon>Liliopsida</taxon>
        <taxon>Poales</taxon>
        <taxon>Poaceae</taxon>
        <taxon>PACMAD clade</taxon>
        <taxon>Panicoideae</taxon>
        <taxon>Panicodae</taxon>
        <taxon>Paniceae</taxon>
        <taxon>Panicinae</taxon>
        <taxon>Panicum</taxon>
        <taxon>Panicum sect. Hiantes</taxon>
    </lineage>
</organism>
<reference evidence="1" key="1">
    <citation type="submission" date="2020-05" db="EMBL/GenBank/DDBJ databases">
        <title>WGS assembly of Panicum virgatum.</title>
        <authorList>
            <person name="Lovell J.T."/>
            <person name="Jenkins J."/>
            <person name="Shu S."/>
            <person name="Juenger T.E."/>
            <person name="Schmutz J."/>
        </authorList>
    </citation>
    <scope>NUCLEOTIDE SEQUENCE</scope>
    <source>
        <strain evidence="1">AP13</strain>
    </source>
</reference>
<dbReference type="EMBL" id="CM029045">
    <property type="protein sequence ID" value="KAG2602690.1"/>
    <property type="molecule type" value="Genomic_DNA"/>
</dbReference>
<evidence type="ECO:0000313" key="1">
    <source>
        <dbReference type="EMBL" id="KAG2602690.1"/>
    </source>
</evidence>
<keyword evidence="2" id="KW-1185">Reference proteome</keyword>
<proteinExistence type="predicted"/>
<evidence type="ECO:0000313" key="2">
    <source>
        <dbReference type="Proteomes" id="UP000823388"/>
    </source>
</evidence>
<sequence length="99" mass="11740">MREEGPDIQFNRSFGAHEVAEWEELGDTLRDVILCPGKDKPIWTLEKNGCYSTKSMYRFFTFRGVLSKRLDKLWKSKLPMKQKSLCGWRCMKGFRRTSR</sequence>
<dbReference type="AlphaFoldDB" id="A0A8T0SV28"/>
<gene>
    <name evidence="1" type="ORF">PVAP13_5KG712901</name>
</gene>
<name>A0A8T0SV28_PANVG</name>
<accession>A0A8T0SV28</accession>